<evidence type="ECO:0008006" key="4">
    <source>
        <dbReference type="Google" id="ProtNLM"/>
    </source>
</evidence>
<dbReference type="Proteomes" id="UP001529338">
    <property type="component" value="Unassembled WGS sequence"/>
</dbReference>
<comment type="caution">
    <text evidence="2">The sequence shown here is derived from an EMBL/GenBank/DDBJ whole genome shotgun (WGS) entry which is preliminary data.</text>
</comment>
<evidence type="ECO:0000313" key="2">
    <source>
        <dbReference type="EMBL" id="MDM7854166.1"/>
    </source>
</evidence>
<name>A0ABT7SD97_9CELL</name>
<evidence type="ECO:0000313" key="3">
    <source>
        <dbReference type="Proteomes" id="UP001529338"/>
    </source>
</evidence>
<sequence>MHLRRALATLASLTLAATVTALADPASAAAPPPPPSRAVAAALPGVHPTGQTRRAAHRLYVVAIQDPGARAPVSLATARASATAAGRIWVAQTRGAIPAFPVRGARTLVVPGSCRVADPWRFLERVGATAFPGVRFGQGTANHLVVFRPNSCPLRWGAGLASIGAYEHEGGRVLMSTSVPSVLEHELGHNLGLRHTNLALPGGRGSHEYLGGYDAMCGDPRPGWLSVADQLRLAVPGTARHVRVVRPSAHRSVVRTTLHGAQTTRGVRGLTFQDPATGSRYVVELRDGRGFDAHALYARGYGRSSVSSSTWYAPGVRVTRIARDGSVDTLSVRSGRTYRTALGARQTLVGPGGRFRVHVDALGRSTARVTLVVAPAHRR</sequence>
<evidence type="ECO:0000256" key="1">
    <source>
        <dbReference type="SAM" id="SignalP"/>
    </source>
</evidence>
<dbReference type="SUPFAM" id="SSF55486">
    <property type="entry name" value="Metalloproteases ('zincins'), catalytic domain"/>
    <property type="match status" value="1"/>
</dbReference>
<dbReference type="EMBL" id="JAUCGQ010000001">
    <property type="protein sequence ID" value="MDM7854166.1"/>
    <property type="molecule type" value="Genomic_DNA"/>
</dbReference>
<feature type="signal peptide" evidence="1">
    <location>
        <begin position="1"/>
        <end position="23"/>
    </location>
</feature>
<accession>A0ABT7SD97</accession>
<proteinExistence type="predicted"/>
<feature type="chain" id="PRO_5045644445" description="Peptidase M11 gametolysin domain-containing protein" evidence="1">
    <location>
        <begin position="24"/>
        <end position="379"/>
    </location>
</feature>
<reference evidence="2 3" key="1">
    <citation type="submission" date="2023-06" db="EMBL/GenBank/DDBJ databases">
        <title>Cellulomonas sp. MW4 Whole genome sequence.</title>
        <authorList>
            <person name="Park S."/>
        </authorList>
    </citation>
    <scope>NUCLEOTIDE SEQUENCE [LARGE SCALE GENOMIC DNA]</scope>
    <source>
        <strain evidence="2 3">MW4</strain>
    </source>
</reference>
<keyword evidence="1" id="KW-0732">Signal</keyword>
<protein>
    <recommendedName>
        <fullName evidence="4">Peptidase M11 gametolysin domain-containing protein</fullName>
    </recommendedName>
</protein>
<keyword evidence="3" id="KW-1185">Reference proteome</keyword>
<dbReference type="RefSeq" id="WP_289453789.1">
    <property type="nucleotide sequence ID" value="NZ_JAUCGQ010000001.1"/>
</dbReference>
<organism evidence="2 3">
    <name type="scientific">Cellulomonas alba</name>
    <dbReference type="NCBI Taxonomy" id="3053467"/>
    <lineage>
        <taxon>Bacteria</taxon>
        <taxon>Bacillati</taxon>
        <taxon>Actinomycetota</taxon>
        <taxon>Actinomycetes</taxon>
        <taxon>Micrococcales</taxon>
        <taxon>Cellulomonadaceae</taxon>
        <taxon>Cellulomonas</taxon>
    </lineage>
</organism>
<gene>
    <name evidence="2" type="ORF">QRT04_04405</name>
</gene>